<feature type="compositionally biased region" description="Polar residues" evidence="1">
    <location>
        <begin position="258"/>
        <end position="276"/>
    </location>
</feature>
<dbReference type="KEGG" id="mlr:MELLADRAFT_72870"/>
<dbReference type="VEuPathDB" id="FungiDB:MELLADRAFT_72870"/>
<dbReference type="HOGENOM" id="CLU_900406_0_0_1"/>
<proteinExistence type="predicted"/>
<dbReference type="Gene3D" id="1.10.287.110">
    <property type="entry name" value="DnaJ domain"/>
    <property type="match status" value="1"/>
</dbReference>
<dbReference type="InterPro" id="IPR036869">
    <property type="entry name" value="J_dom_sf"/>
</dbReference>
<dbReference type="Proteomes" id="UP000001072">
    <property type="component" value="Unassembled WGS sequence"/>
</dbReference>
<dbReference type="EMBL" id="GL883134">
    <property type="protein sequence ID" value="EGG02008.1"/>
    <property type="molecule type" value="Genomic_DNA"/>
</dbReference>
<feature type="region of interest" description="Disordered" evidence="1">
    <location>
        <begin position="1"/>
        <end position="20"/>
    </location>
</feature>
<dbReference type="InParanoid" id="F4S038"/>
<evidence type="ECO:0000259" key="2">
    <source>
        <dbReference type="PROSITE" id="PS50076"/>
    </source>
</evidence>
<reference evidence="4" key="1">
    <citation type="journal article" date="2011" name="Proc. Natl. Acad. Sci. U.S.A.">
        <title>Obligate biotrophy features unraveled by the genomic analysis of rust fungi.</title>
        <authorList>
            <person name="Duplessis S."/>
            <person name="Cuomo C.A."/>
            <person name="Lin Y.-C."/>
            <person name="Aerts A."/>
            <person name="Tisserant E."/>
            <person name="Veneault-Fourrey C."/>
            <person name="Joly D.L."/>
            <person name="Hacquard S."/>
            <person name="Amselem J."/>
            <person name="Cantarel B.L."/>
            <person name="Chiu R."/>
            <person name="Coutinho P.M."/>
            <person name="Feau N."/>
            <person name="Field M."/>
            <person name="Frey P."/>
            <person name="Gelhaye E."/>
            <person name="Goldberg J."/>
            <person name="Grabherr M.G."/>
            <person name="Kodira C.D."/>
            <person name="Kohler A."/>
            <person name="Kuees U."/>
            <person name="Lindquist E.A."/>
            <person name="Lucas S.M."/>
            <person name="Mago R."/>
            <person name="Mauceli E."/>
            <person name="Morin E."/>
            <person name="Murat C."/>
            <person name="Pangilinan J.L."/>
            <person name="Park R."/>
            <person name="Pearson M."/>
            <person name="Quesneville H."/>
            <person name="Rouhier N."/>
            <person name="Sakthikumar S."/>
            <person name="Salamov A.A."/>
            <person name="Schmutz J."/>
            <person name="Selles B."/>
            <person name="Shapiro H."/>
            <person name="Tanguay P."/>
            <person name="Tuskan G.A."/>
            <person name="Henrissat B."/>
            <person name="Van de Peer Y."/>
            <person name="Rouze P."/>
            <person name="Ellis J.G."/>
            <person name="Dodds P.N."/>
            <person name="Schein J.E."/>
            <person name="Zhong S."/>
            <person name="Hamelin R.C."/>
            <person name="Grigoriev I.V."/>
            <person name="Szabo L.J."/>
            <person name="Martin F."/>
        </authorList>
    </citation>
    <scope>NUCLEOTIDE SEQUENCE [LARGE SCALE GENOMIC DNA]</scope>
    <source>
        <strain evidence="4">98AG31 / pathotype 3-4-7</strain>
    </source>
</reference>
<accession>F4S038</accession>
<dbReference type="SUPFAM" id="SSF46565">
    <property type="entry name" value="Chaperone J-domain"/>
    <property type="match status" value="1"/>
</dbReference>
<evidence type="ECO:0000256" key="1">
    <source>
        <dbReference type="SAM" id="MobiDB-lite"/>
    </source>
</evidence>
<sequence length="309" mass="36331">MNHNPVQQSQSNNQRSTPPIYPNWYKVLQLPSTEDLNAKEIHQAYFTQAALHDPNNFTIGTEDHARAVTYSKIIKHAYEVLSNKDRKNRYDSLRYQIRSKFDKDQLIERSKTLAEGWLKSTESKTRATEEASTSELAKKRLNEFFEKIQNLRIKHPNLPSPKREEVSKFFANETLRRKLEIESNRSSHRSALELMILAEFERRSIGMDSSERRLRWQTARDEFKKISAERQLIDQQRSQRQWEFSLNQFFANHLQQHLNSQSPNNKSSSIQTSPRFDQQAMRSPIKQKRRVSINLDRPHLNKPGSPLGS</sequence>
<feature type="region of interest" description="Disordered" evidence="1">
    <location>
        <begin position="258"/>
        <end position="309"/>
    </location>
</feature>
<dbReference type="RefSeq" id="XP_007414842.1">
    <property type="nucleotide sequence ID" value="XM_007414780.1"/>
</dbReference>
<dbReference type="InterPro" id="IPR001623">
    <property type="entry name" value="DnaJ_domain"/>
</dbReference>
<protein>
    <recommendedName>
        <fullName evidence="2">J domain-containing protein</fullName>
    </recommendedName>
</protein>
<dbReference type="AlphaFoldDB" id="F4S038"/>
<dbReference type="SMART" id="SM00271">
    <property type="entry name" value="DnaJ"/>
    <property type="match status" value="1"/>
</dbReference>
<feature type="domain" description="J" evidence="2">
    <location>
        <begin position="23"/>
        <end position="94"/>
    </location>
</feature>
<organism evidence="4">
    <name type="scientific">Melampsora larici-populina (strain 98AG31 / pathotype 3-4-7)</name>
    <name type="common">Poplar leaf rust fungus</name>
    <dbReference type="NCBI Taxonomy" id="747676"/>
    <lineage>
        <taxon>Eukaryota</taxon>
        <taxon>Fungi</taxon>
        <taxon>Dikarya</taxon>
        <taxon>Basidiomycota</taxon>
        <taxon>Pucciniomycotina</taxon>
        <taxon>Pucciniomycetes</taxon>
        <taxon>Pucciniales</taxon>
        <taxon>Melampsoraceae</taxon>
        <taxon>Melampsora</taxon>
    </lineage>
</organism>
<evidence type="ECO:0000313" key="3">
    <source>
        <dbReference type="EMBL" id="EGG02008.1"/>
    </source>
</evidence>
<gene>
    <name evidence="3" type="ORF">MELLADRAFT_72870</name>
</gene>
<keyword evidence="4" id="KW-1185">Reference proteome</keyword>
<dbReference type="CDD" id="cd06257">
    <property type="entry name" value="DnaJ"/>
    <property type="match status" value="1"/>
</dbReference>
<feature type="compositionally biased region" description="Polar residues" evidence="1">
    <location>
        <begin position="1"/>
        <end position="17"/>
    </location>
</feature>
<dbReference type="PROSITE" id="PS50076">
    <property type="entry name" value="DNAJ_2"/>
    <property type="match status" value="1"/>
</dbReference>
<dbReference type="GeneID" id="18932217"/>
<name>F4S038_MELLP</name>
<dbReference type="OrthoDB" id="448954at2759"/>
<dbReference type="Pfam" id="PF00226">
    <property type="entry name" value="DnaJ"/>
    <property type="match status" value="1"/>
</dbReference>
<evidence type="ECO:0000313" key="4">
    <source>
        <dbReference type="Proteomes" id="UP000001072"/>
    </source>
</evidence>